<gene>
    <name evidence="3" type="ORF">K7G82_12245</name>
</gene>
<dbReference type="SUPFAM" id="SSF54427">
    <property type="entry name" value="NTF2-like"/>
    <property type="match status" value="1"/>
</dbReference>
<name>A0ABS7PRM6_9SPHN</name>
<feature type="domain" description="SnoaL-like" evidence="2">
    <location>
        <begin position="37"/>
        <end position="145"/>
    </location>
</feature>
<feature type="signal peptide" evidence="1">
    <location>
        <begin position="1"/>
        <end position="22"/>
    </location>
</feature>
<dbReference type="Pfam" id="PF13474">
    <property type="entry name" value="SnoaL_3"/>
    <property type="match status" value="1"/>
</dbReference>
<organism evidence="3 4">
    <name type="scientific">Sphingomonas colocasiae</name>
    <dbReference type="NCBI Taxonomy" id="1848973"/>
    <lineage>
        <taxon>Bacteria</taxon>
        <taxon>Pseudomonadati</taxon>
        <taxon>Pseudomonadota</taxon>
        <taxon>Alphaproteobacteria</taxon>
        <taxon>Sphingomonadales</taxon>
        <taxon>Sphingomonadaceae</taxon>
        <taxon>Sphingomonas</taxon>
    </lineage>
</organism>
<feature type="chain" id="PRO_5045718843" evidence="1">
    <location>
        <begin position="23"/>
        <end position="152"/>
    </location>
</feature>
<evidence type="ECO:0000313" key="3">
    <source>
        <dbReference type="EMBL" id="MBY8823067.1"/>
    </source>
</evidence>
<dbReference type="InterPro" id="IPR032710">
    <property type="entry name" value="NTF2-like_dom_sf"/>
</dbReference>
<dbReference type="InterPro" id="IPR037401">
    <property type="entry name" value="SnoaL-like"/>
</dbReference>
<keyword evidence="4" id="KW-1185">Reference proteome</keyword>
<dbReference type="Gene3D" id="3.10.450.50">
    <property type="match status" value="1"/>
</dbReference>
<reference evidence="3 4" key="1">
    <citation type="submission" date="2021-08" db="EMBL/GenBank/DDBJ databases">
        <authorList>
            <person name="Tuo L."/>
        </authorList>
    </citation>
    <scope>NUCLEOTIDE SEQUENCE [LARGE SCALE GENOMIC DNA]</scope>
    <source>
        <strain evidence="3 4">JCM 31229</strain>
    </source>
</reference>
<dbReference type="RefSeq" id="WP_222990094.1">
    <property type="nucleotide sequence ID" value="NZ_JAINVV010000004.1"/>
</dbReference>
<comment type="caution">
    <text evidence="3">The sequence shown here is derived from an EMBL/GenBank/DDBJ whole genome shotgun (WGS) entry which is preliminary data.</text>
</comment>
<evidence type="ECO:0000259" key="2">
    <source>
        <dbReference type="Pfam" id="PF13474"/>
    </source>
</evidence>
<proteinExistence type="predicted"/>
<accession>A0ABS7PRM6</accession>
<evidence type="ECO:0000313" key="4">
    <source>
        <dbReference type="Proteomes" id="UP000706039"/>
    </source>
</evidence>
<keyword evidence="1" id="KW-0732">Signal</keyword>
<dbReference type="EMBL" id="JAINVV010000004">
    <property type="protein sequence ID" value="MBY8823067.1"/>
    <property type="molecule type" value="Genomic_DNA"/>
</dbReference>
<protein>
    <submittedName>
        <fullName evidence="3">Nuclear transport factor 2 family protein</fullName>
    </submittedName>
</protein>
<evidence type="ECO:0000256" key="1">
    <source>
        <dbReference type="SAM" id="SignalP"/>
    </source>
</evidence>
<dbReference type="Proteomes" id="UP000706039">
    <property type="component" value="Unassembled WGS sequence"/>
</dbReference>
<sequence length="152" mass="16255">MRSGPFTATACALLMMATGAQATTRTCESNPTDEADVATMVKDFFAAIERRDLTAAAAMTTPGFHSFDVAKAFTGPELFAMVGGAQQKGVTLEFGIATVETHVACNTAWAVWKNDGKIAGTPTLWLESAVLSRTKAGWRFEFYHSTKVPPAK</sequence>